<accession>A0A2U3EC83</accession>
<evidence type="ECO:0000256" key="4">
    <source>
        <dbReference type="SAM" id="MobiDB-lite"/>
    </source>
</evidence>
<keyword evidence="3" id="KW-0012">Acyltransferase</keyword>
<evidence type="ECO:0000313" key="5">
    <source>
        <dbReference type="EMBL" id="PWI72102.1"/>
    </source>
</evidence>
<dbReference type="GO" id="GO:0046677">
    <property type="term" value="P:response to antibiotic"/>
    <property type="evidence" value="ECO:0007669"/>
    <property type="project" value="InterPro"/>
</dbReference>
<evidence type="ECO:0000256" key="2">
    <source>
        <dbReference type="ARBA" id="ARBA00022679"/>
    </source>
</evidence>
<name>A0A2U3EC83_PURLI</name>
<dbReference type="SUPFAM" id="SSF110710">
    <property type="entry name" value="TTHA0583/YokD-like"/>
    <property type="match status" value="1"/>
</dbReference>
<organism evidence="5 6">
    <name type="scientific">Purpureocillium lilacinum</name>
    <name type="common">Paecilomyces lilacinus</name>
    <dbReference type="NCBI Taxonomy" id="33203"/>
    <lineage>
        <taxon>Eukaryota</taxon>
        <taxon>Fungi</taxon>
        <taxon>Dikarya</taxon>
        <taxon>Ascomycota</taxon>
        <taxon>Pezizomycotina</taxon>
        <taxon>Sordariomycetes</taxon>
        <taxon>Hypocreomycetidae</taxon>
        <taxon>Hypocreales</taxon>
        <taxon>Ophiocordycipitaceae</taxon>
        <taxon>Purpureocillium</taxon>
    </lineage>
</organism>
<protein>
    <recommendedName>
        <fullName evidence="7">Aminoglycoside N(3)-acetyltransferase</fullName>
    </recommendedName>
</protein>
<dbReference type="EMBL" id="LCWV01000006">
    <property type="protein sequence ID" value="PWI72102.1"/>
    <property type="molecule type" value="Genomic_DNA"/>
</dbReference>
<dbReference type="Proteomes" id="UP000245956">
    <property type="component" value="Unassembled WGS sequence"/>
</dbReference>
<feature type="region of interest" description="Disordered" evidence="4">
    <location>
        <begin position="330"/>
        <end position="368"/>
    </location>
</feature>
<feature type="region of interest" description="Disordered" evidence="4">
    <location>
        <begin position="425"/>
        <end position="446"/>
    </location>
</feature>
<dbReference type="PANTHER" id="PTHR11104:SF0">
    <property type="entry name" value="SPBETA PROPHAGE-DERIVED AMINOGLYCOSIDE N(3')-ACETYLTRANSFERASE-LIKE PROTEIN YOKD"/>
    <property type="match status" value="1"/>
</dbReference>
<comment type="caution">
    <text evidence="5">The sequence shown here is derived from an EMBL/GenBank/DDBJ whole genome shotgun (WGS) entry which is preliminary data.</text>
</comment>
<comment type="similarity">
    <text evidence="1">Belongs to the antibiotic N-acetyltransferase family.</text>
</comment>
<sequence length="690" mass="74328">MTSQAALNPDEQPDDTVEPATLVLQGQSILEGKSTAYHMDQGVTSPQKSSIAFERIPPDAQPQHLYYLVHPPHAHYRTDKPAYYTTAVAAPPALGNMRLAPCKPSLPLLQRQSFDGVLSPGRTASHDPLFADAAAELPVFRARAGRWMAGGGRYTWTDEHGQTVAEETTGREGQGESSLVVRARMGRARRDALVALWVLRVWHDGAESRGAKRAELERMTPLQNVSVDGKMGKRTAALVMLGSHIHVCAGGSSGPPHSGAAIRGRRCPVWDLHGVRIPAHPPGLEALLGTAPPHRTAARQRSALCGTEICKHGQFAAQCGDDDDASITSSATYTRWPPSTPRHVGNAPPSPHPPAMNFEPPSKTPKGPLCTQASLVEDLRRLGLHAGDTVLLHSSLSAIGFVVGGAPALVRALLEVLGPRGTLAAPTHTGDNSDPAEWRDPPVPRDWWQPIRDAMPAFDPRTSPSRMMGVVPETLRNWPGARRSAHPQTSFAAVGARAEDITEGPAVLECRLGEESPLAVLERLGARVLLLGCGFDRCTSFHLAEYRNAYTPVENSFAALVGEDGVAETRREWVTVRDVPIDGDDFAALGQHFESGGGVASGLVGAAECKLFAMPEAVAFAMEWLGTHRSRGDAEEEARVAGGWQIHLTTKVHYKSETTNGSGRYFIKHVAFLRWQSVVLQVSDLHEAVP</sequence>
<evidence type="ECO:0000256" key="3">
    <source>
        <dbReference type="ARBA" id="ARBA00023315"/>
    </source>
</evidence>
<proteinExistence type="inferred from homology"/>
<evidence type="ECO:0000313" key="6">
    <source>
        <dbReference type="Proteomes" id="UP000245956"/>
    </source>
</evidence>
<keyword evidence="2" id="KW-0808">Transferase</keyword>
<dbReference type="InterPro" id="IPR003679">
    <property type="entry name" value="Amioglycoside_AcTrfase"/>
</dbReference>
<evidence type="ECO:0000256" key="1">
    <source>
        <dbReference type="ARBA" id="ARBA00006383"/>
    </source>
</evidence>
<dbReference type="Pfam" id="PF02522">
    <property type="entry name" value="Antibiotic_NAT"/>
    <property type="match status" value="1"/>
</dbReference>
<gene>
    <name evidence="5" type="ORF">PCL_10725</name>
</gene>
<dbReference type="PANTHER" id="PTHR11104">
    <property type="entry name" value="AMINOGLYCOSIDE N3-ACETYLTRANSFERASE"/>
    <property type="match status" value="1"/>
</dbReference>
<evidence type="ECO:0008006" key="7">
    <source>
        <dbReference type="Google" id="ProtNLM"/>
    </source>
</evidence>
<dbReference type="AlphaFoldDB" id="A0A2U3EC83"/>
<dbReference type="GO" id="GO:0008080">
    <property type="term" value="F:N-acetyltransferase activity"/>
    <property type="evidence" value="ECO:0007669"/>
    <property type="project" value="InterPro"/>
</dbReference>
<dbReference type="InterPro" id="IPR028345">
    <property type="entry name" value="Antibiotic_NAT-like"/>
</dbReference>
<reference evidence="5 6" key="1">
    <citation type="journal article" date="2016" name="Front. Microbiol.">
        <title>Genome and transcriptome sequences reveal the specific parasitism of the nematophagous Purpureocillium lilacinum 36-1.</title>
        <authorList>
            <person name="Xie J."/>
            <person name="Li S."/>
            <person name="Mo C."/>
            <person name="Xiao X."/>
            <person name="Peng D."/>
            <person name="Wang G."/>
            <person name="Xiao Y."/>
        </authorList>
    </citation>
    <scope>NUCLEOTIDE SEQUENCE [LARGE SCALE GENOMIC DNA]</scope>
    <source>
        <strain evidence="5 6">36-1</strain>
    </source>
</reference>